<protein>
    <submittedName>
        <fullName evidence="2">DUF3850 domain-containing protein</fullName>
    </submittedName>
</protein>
<accession>A0ABY6Z8P2</accession>
<feature type="domain" description="DUF3850" evidence="1">
    <location>
        <begin position="1"/>
        <end position="76"/>
    </location>
</feature>
<reference evidence="2" key="1">
    <citation type="submission" date="2022-08" db="EMBL/GenBank/DDBJ databases">
        <title>Alicyclobacillus dauci DSM2870, complete genome.</title>
        <authorList>
            <person name="Wang Q."/>
            <person name="Cai R."/>
            <person name="Wang Z."/>
        </authorList>
    </citation>
    <scope>NUCLEOTIDE SEQUENCE</scope>
    <source>
        <strain evidence="2">DSM 28700</strain>
    </source>
</reference>
<dbReference type="SUPFAM" id="SSF88697">
    <property type="entry name" value="PUA domain-like"/>
    <property type="match status" value="1"/>
</dbReference>
<dbReference type="InterPro" id="IPR039440">
    <property type="entry name" value="DUF3850"/>
</dbReference>
<sequence>MHELKIWPEHFSAVESGDKTVELRRDDREFAVGDTLALGEWNPTTQTYTGRTCTVRVTHILRGGPWLSDGYVAISISVMNDRSSELSRMKVYISGPMSGIAEFNRPVFDNAAEMLREAGYNVFNPGAVRINGEWEDFMRHDIKAQMDCDVVVLLQNWHMSRGSQLEVYLAKQLGIRVCELDDFLNKRYVEERKT</sequence>
<dbReference type="Pfam" id="PF12961">
    <property type="entry name" value="DUF3850"/>
    <property type="match status" value="1"/>
</dbReference>
<dbReference type="InterPro" id="IPR025518">
    <property type="entry name" value="DUF4406"/>
</dbReference>
<dbReference type="Proteomes" id="UP001164803">
    <property type="component" value="Chromosome"/>
</dbReference>
<keyword evidence="3" id="KW-1185">Reference proteome</keyword>
<proteinExistence type="predicted"/>
<dbReference type="Pfam" id="PF14359">
    <property type="entry name" value="DUF4406"/>
    <property type="match status" value="1"/>
</dbReference>
<evidence type="ECO:0000313" key="2">
    <source>
        <dbReference type="EMBL" id="WAH39252.1"/>
    </source>
</evidence>
<name>A0ABY6Z8P2_9BACL</name>
<evidence type="ECO:0000259" key="1">
    <source>
        <dbReference type="Pfam" id="PF12961"/>
    </source>
</evidence>
<dbReference type="EMBL" id="CP104064">
    <property type="protein sequence ID" value="WAH39252.1"/>
    <property type="molecule type" value="Genomic_DNA"/>
</dbReference>
<evidence type="ECO:0000313" key="3">
    <source>
        <dbReference type="Proteomes" id="UP001164803"/>
    </source>
</evidence>
<gene>
    <name evidence="2" type="ORF">NZD86_17150</name>
</gene>
<dbReference type="InterPro" id="IPR015947">
    <property type="entry name" value="PUA-like_sf"/>
</dbReference>
<dbReference type="Gene3D" id="3.40.50.450">
    <property type="match status" value="1"/>
</dbReference>
<dbReference type="SUPFAM" id="SSF52309">
    <property type="entry name" value="N-(deoxy)ribosyltransferase-like"/>
    <property type="match status" value="1"/>
</dbReference>
<dbReference type="Gene3D" id="2.30.130.30">
    <property type="entry name" value="Hypothetical protein"/>
    <property type="match status" value="1"/>
</dbReference>
<organism evidence="2 3">
    <name type="scientific">Alicyclobacillus dauci</name>
    <dbReference type="NCBI Taxonomy" id="1475485"/>
    <lineage>
        <taxon>Bacteria</taxon>
        <taxon>Bacillati</taxon>
        <taxon>Bacillota</taxon>
        <taxon>Bacilli</taxon>
        <taxon>Bacillales</taxon>
        <taxon>Alicyclobacillaceae</taxon>
        <taxon>Alicyclobacillus</taxon>
    </lineage>
</organism>